<reference evidence="5" key="1">
    <citation type="submission" date="2016-10" db="EMBL/GenBank/DDBJ databases">
        <title>Genome sequence of Streptomyces mangrovisoli MUSC 149.</title>
        <authorList>
            <person name="Lee L.-H."/>
            <person name="Ser H.-L."/>
        </authorList>
    </citation>
    <scope>NUCLEOTIDE SEQUENCE [LARGE SCALE GENOMIC DNA]</scope>
    <source>
        <strain evidence="5">MUSC 149</strain>
    </source>
</reference>
<evidence type="ECO:0000313" key="5">
    <source>
        <dbReference type="EMBL" id="OIJ63455.1"/>
    </source>
</evidence>
<dbReference type="Pfam" id="PF01613">
    <property type="entry name" value="Flavin_Reduct"/>
    <property type="match status" value="1"/>
</dbReference>
<evidence type="ECO:0000256" key="2">
    <source>
        <dbReference type="ARBA" id="ARBA00023002"/>
    </source>
</evidence>
<evidence type="ECO:0000256" key="3">
    <source>
        <dbReference type="SAM" id="MobiDB-lite"/>
    </source>
</evidence>
<accession>A0A1J4NM98</accession>
<name>A0A1J4NM98_9ACTN</name>
<proteinExistence type="inferred from homology"/>
<dbReference type="SMART" id="SM00903">
    <property type="entry name" value="Flavin_Reduct"/>
    <property type="match status" value="1"/>
</dbReference>
<dbReference type="PANTHER" id="PTHR30466">
    <property type="entry name" value="FLAVIN REDUCTASE"/>
    <property type="match status" value="1"/>
</dbReference>
<feature type="region of interest" description="Disordered" evidence="3">
    <location>
        <begin position="1"/>
        <end position="20"/>
    </location>
</feature>
<dbReference type="GO" id="GO:0042602">
    <property type="term" value="F:riboflavin reductase (NADPH) activity"/>
    <property type="evidence" value="ECO:0007669"/>
    <property type="project" value="TreeGrafter"/>
</dbReference>
<dbReference type="EMBL" id="LAVA02000103">
    <property type="protein sequence ID" value="OIJ63455.1"/>
    <property type="molecule type" value="Genomic_DNA"/>
</dbReference>
<dbReference type="SUPFAM" id="SSF50475">
    <property type="entry name" value="FMN-binding split barrel"/>
    <property type="match status" value="1"/>
</dbReference>
<feature type="domain" description="Flavin reductase like" evidence="4">
    <location>
        <begin position="29"/>
        <end position="173"/>
    </location>
</feature>
<evidence type="ECO:0000313" key="6">
    <source>
        <dbReference type="Proteomes" id="UP000034196"/>
    </source>
</evidence>
<dbReference type="STRING" id="1428628.WN71_033975"/>
<keyword evidence="6" id="KW-1185">Reference proteome</keyword>
<dbReference type="Gene3D" id="2.30.110.10">
    <property type="entry name" value="Electron Transport, Fmn-binding Protein, Chain A"/>
    <property type="match status" value="1"/>
</dbReference>
<dbReference type="Proteomes" id="UP000034196">
    <property type="component" value="Unassembled WGS sequence"/>
</dbReference>
<evidence type="ECO:0000259" key="4">
    <source>
        <dbReference type="SMART" id="SM00903"/>
    </source>
</evidence>
<dbReference type="OrthoDB" id="9792858at2"/>
<organism evidence="5 6">
    <name type="scientific">Streptomyces mangrovisoli</name>
    <dbReference type="NCBI Taxonomy" id="1428628"/>
    <lineage>
        <taxon>Bacteria</taxon>
        <taxon>Bacillati</taxon>
        <taxon>Actinomycetota</taxon>
        <taxon>Actinomycetes</taxon>
        <taxon>Kitasatosporales</taxon>
        <taxon>Streptomycetaceae</taxon>
        <taxon>Streptomyces</taxon>
    </lineage>
</organism>
<gene>
    <name evidence="5" type="ORF">WN71_033975</name>
</gene>
<sequence>MNPPTDPPTDPLGDPPAGQVDPAAFRHVLGHVPTSVCVVTTTTARGPVGVTVGSFTSVSLDPPLVVFYGGLRSASARAIVDAGRFRVNVLAEDQHEVCAAFAGRAADRFGTGTWDLAAPAGPRLDGALAWLECDVEDSYPAGDHLAVVGRVRHPEAADGRRGPLVFQRGRLSRLDPATARHTPTHPFDWWGI</sequence>
<comment type="caution">
    <text evidence="5">The sequence shown here is derived from an EMBL/GenBank/DDBJ whole genome shotgun (WGS) entry which is preliminary data.</text>
</comment>
<dbReference type="GO" id="GO:0010181">
    <property type="term" value="F:FMN binding"/>
    <property type="evidence" value="ECO:0007669"/>
    <property type="project" value="InterPro"/>
</dbReference>
<evidence type="ECO:0000256" key="1">
    <source>
        <dbReference type="ARBA" id="ARBA00008898"/>
    </source>
</evidence>
<dbReference type="AlphaFoldDB" id="A0A1J4NM98"/>
<protein>
    <recommendedName>
        <fullName evidence="4">Flavin reductase like domain-containing protein</fullName>
    </recommendedName>
</protein>
<feature type="compositionally biased region" description="Pro residues" evidence="3">
    <location>
        <begin position="1"/>
        <end position="14"/>
    </location>
</feature>
<dbReference type="InterPro" id="IPR012349">
    <property type="entry name" value="Split_barrel_FMN-bd"/>
</dbReference>
<dbReference type="PANTHER" id="PTHR30466:SF11">
    <property type="entry name" value="FLAVIN-DEPENDENT MONOOXYGENASE, REDUCTASE SUBUNIT HSAB"/>
    <property type="match status" value="1"/>
</dbReference>
<comment type="similarity">
    <text evidence="1">Belongs to the non-flavoprotein flavin reductase family.</text>
</comment>
<keyword evidence="2" id="KW-0560">Oxidoreductase</keyword>
<dbReference type="InterPro" id="IPR002563">
    <property type="entry name" value="Flavin_Rdtase-like_dom"/>
</dbReference>
<dbReference type="InterPro" id="IPR050268">
    <property type="entry name" value="NADH-dep_flavin_reductase"/>
</dbReference>